<reference evidence="6" key="1">
    <citation type="journal article" date="2019" name="Int. J. Syst. Evol. Microbiol.">
        <title>The Global Catalogue of Microorganisms (GCM) 10K type strain sequencing project: providing services to taxonomists for standard genome sequencing and annotation.</title>
        <authorList>
            <consortium name="The Broad Institute Genomics Platform"/>
            <consortium name="The Broad Institute Genome Sequencing Center for Infectious Disease"/>
            <person name="Wu L."/>
            <person name="Ma J."/>
        </authorList>
    </citation>
    <scope>NUCLEOTIDE SEQUENCE [LARGE SCALE GENOMIC DNA]</scope>
    <source>
        <strain evidence="6">NBRC 108725</strain>
    </source>
</reference>
<dbReference type="PANTHER" id="PTHR46401">
    <property type="entry name" value="GLYCOSYLTRANSFERASE WBBK-RELATED"/>
    <property type="match status" value="1"/>
</dbReference>
<feature type="domain" description="Glycosyl transferase family 1" evidence="3">
    <location>
        <begin position="199"/>
        <end position="344"/>
    </location>
</feature>
<dbReference type="RefSeq" id="WP_286279128.1">
    <property type="nucleotide sequence ID" value="NZ_AP027731.1"/>
</dbReference>
<dbReference type="Gene3D" id="3.40.50.2000">
    <property type="entry name" value="Glycogen Phosphorylase B"/>
    <property type="match status" value="2"/>
</dbReference>
<dbReference type="InterPro" id="IPR028098">
    <property type="entry name" value="Glyco_trans_4-like_N"/>
</dbReference>
<dbReference type="SUPFAM" id="SSF53756">
    <property type="entry name" value="UDP-Glycosyltransferase/glycogen phosphorylase"/>
    <property type="match status" value="1"/>
</dbReference>
<evidence type="ECO:0000256" key="2">
    <source>
        <dbReference type="ARBA" id="ARBA00022679"/>
    </source>
</evidence>
<dbReference type="Pfam" id="PF00534">
    <property type="entry name" value="Glycos_transf_1"/>
    <property type="match status" value="1"/>
</dbReference>
<sequence length="376" mass="39643">MVTLRVIVDSALEGSPRGIARYAEELTRALIATAPQDCDVEGVVSAAPDAEHAALLARLPGLRGLHKTVLSRRELYAAWQHGISTVPLHGMVHSTTLLAPLRGHDRNRLPGEQTVVTIHDASPWLHPDSAGDRGGWVRAMAKRARKHADAVVVPSHAVATDLAQHIDFGERVRVIGGAPSLVLPEDRDAIAARLKLPGDYLVAMSGLQRRKALEVVLEALALPGVPDLPLVVVGPDAHGGRTLATAVMEAGLPAERVHAVGVLEDAELAVVLDGAAAYVMPSLSEGFGLSVVEAFSLGTPVICSDAPALVEIADGAAVLVAREPGAGYAERFAAAITETLSDSDRLGQLSVLGLDRSRAFSWRDSGEKVWQLHADL</sequence>
<evidence type="ECO:0000313" key="5">
    <source>
        <dbReference type="EMBL" id="BDZ45898.1"/>
    </source>
</evidence>
<evidence type="ECO:0000313" key="6">
    <source>
        <dbReference type="Proteomes" id="UP001321498"/>
    </source>
</evidence>
<dbReference type="CDD" id="cd03809">
    <property type="entry name" value="GT4_MtfB-like"/>
    <property type="match status" value="1"/>
</dbReference>
<protein>
    <submittedName>
        <fullName evidence="5">Glycosyl transferase</fullName>
    </submittedName>
</protein>
<dbReference type="EMBL" id="AP027731">
    <property type="protein sequence ID" value="BDZ45898.1"/>
    <property type="molecule type" value="Genomic_DNA"/>
</dbReference>
<keyword evidence="2 5" id="KW-0808">Transferase</keyword>
<feature type="domain" description="Glycosyltransferase subfamily 4-like N-terminal" evidence="4">
    <location>
        <begin position="17"/>
        <end position="175"/>
    </location>
</feature>
<dbReference type="GO" id="GO:0016740">
    <property type="term" value="F:transferase activity"/>
    <property type="evidence" value="ECO:0007669"/>
    <property type="project" value="UniProtKB-KW"/>
</dbReference>
<dbReference type="PANTHER" id="PTHR46401:SF2">
    <property type="entry name" value="GLYCOSYLTRANSFERASE WBBK-RELATED"/>
    <property type="match status" value="1"/>
</dbReference>
<evidence type="ECO:0000259" key="4">
    <source>
        <dbReference type="Pfam" id="PF13439"/>
    </source>
</evidence>
<keyword evidence="1" id="KW-0328">Glycosyltransferase</keyword>
<organism evidence="5 6">
    <name type="scientific">Naasia aerilata</name>
    <dbReference type="NCBI Taxonomy" id="1162966"/>
    <lineage>
        <taxon>Bacteria</taxon>
        <taxon>Bacillati</taxon>
        <taxon>Actinomycetota</taxon>
        <taxon>Actinomycetes</taxon>
        <taxon>Micrococcales</taxon>
        <taxon>Microbacteriaceae</taxon>
        <taxon>Naasia</taxon>
    </lineage>
</organism>
<dbReference type="Pfam" id="PF13439">
    <property type="entry name" value="Glyco_transf_4"/>
    <property type="match status" value="1"/>
</dbReference>
<proteinExistence type="predicted"/>
<gene>
    <name evidence="5" type="ORF">GCM10025866_18070</name>
</gene>
<evidence type="ECO:0000256" key="1">
    <source>
        <dbReference type="ARBA" id="ARBA00022676"/>
    </source>
</evidence>
<accession>A0ABM8GCC4</accession>
<keyword evidence="6" id="KW-1185">Reference proteome</keyword>
<evidence type="ECO:0000259" key="3">
    <source>
        <dbReference type="Pfam" id="PF00534"/>
    </source>
</evidence>
<dbReference type="InterPro" id="IPR001296">
    <property type="entry name" value="Glyco_trans_1"/>
</dbReference>
<dbReference type="Proteomes" id="UP001321498">
    <property type="component" value="Chromosome"/>
</dbReference>
<name>A0ABM8GCC4_9MICO</name>